<accession>A0ABT7QT46</accession>
<organism evidence="2 3">
    <name type="scientific">Sulfurovum xiamenensis</name>
    <dbReference type="NCBI Taxonomy" id="3019066"/>
    <lineage>
        <taxon>Bacteria</taxon>
        <taxon>Pseudomonadati</taxon>
        <taxon>Campylobacterota</taxon>
        <taxon>Epsilonproteobacteria</taxon>
        <taxon>Campylobacterales</taxon>
        <taxon>Sulfurovaceae</taxon>
        <taxon>Sulfurovum</taxon>
    </lineage>
</organism>
<proteinExistence type="predicted"/>
<feature type="signal peptide" evidence="1">
    <location>
        <begin position="1"/>
        <end position="17"/>
    </location>
</feature>
<protein>
    <recommendedName>
        <fullName evidence="4">Outer membrane protein beta-barrel domain-containing protein</fullName>
    </recommendedName>
</protein>
<keyword evidence="1" id="KW-0732">Signal</keyword>
<evidence type="ECO:0000256" key="1">
    <source>
        <dbReference type="SAM" id="SignalP"/>
    </source>
</evidence>
<evidence type="ECO:0008006" key="4">
    <source>
        <dbReference type="Google" id="ProtNLM"/>
    </source>
</evidence>
<dbReference type="SUPFAM" id="SSF56925">
    <property type="entry name" value="OMPA-like"/>
    <property type="match status" value="1"/>
</dbReference>
<reference evidence="2" key="1">
    <citation type="submission" date="2023-01" db="EMBL/GenBank/DDBJ databases">
        <title>Sulfurovum sp. XTW-4 genome assembly.</title>
        <authorList>
            <person name="Wang J."/>
        </authorList>
    </citation>
    <scope>NUCLEOTIDE SEQUENCE</scope>
    <source>
        <strain evidence="2">XTW-4</strain>
    </source>
</reference>
<evidence type="ECO:0000313" key="2">
    <source>
        <dbReference type="EMBL" id="MDM5264249.1"/>
    </source>
</evidence>
<dbReference type="EMBL" id="JAQIBC010000006">
    <property type="protein sequence ID" value="MDM5264249.1"/>
    <property type="molecule type" value="Genomic_DNA"/>
</dbReference>
<dbReference type="Proteomes" id="UP001169066">
    <property type="component" value="Unassembled WGS sequence"/>
</dbReference>
<comment type="caution">
    <text evidence="2">The sequence shown here is derived from an EMBL/GenBank/DDBJ whole genome shotgun (WGS) entry which is preliminary data.</text>
</comment>
<dbReference type="InterPro" id="IPR011250">
    <property type="entry name" value="OMP/PagP_B-barrel"/>
</dbReference>
<name>A0ABT7QT46_9BACT</name>
<evidence type="ECO:0000313" key="3">
    <source>
        <dbReference type="Proteomes" id="UP001169066"/>
    </source>
</evidence>
<dbReference type="Gene3D" id="2.40.160.20">
    <property type="match status" value="1"/>
</dbReference>
<dbReference type="RefSeq" id="WP_289402167.1">
    <property type="nucleotide sequence ID" value="NZ_JAQIBC010000006.1"/>
</dbReference>
<feature type="chain" id="PRO_5046548699" description="Outer membrane protein beta-barrel domain-containing protein" evidence="1">
    <location>
        <begin position="18"/>
        <end position="167"/>
    </location>
</feature>
<keyword evidence="3" id="KW-1185">Reference proteome</keyword>
<gene>
    <name evidence="2" type="ORF">PF327_08590</name>
</gene>
<sequence length="167" mass="19014">MLRFTLLFTFLCTLLFAQQESEQFPFIGATLATHSIDMKSLDQTSSQHETLLGFRYGKQSLDWRTVFTLSGNNDLQTFAIEIDKILLDELFGTPKVRPYLGATVGYLHYEKDTSSDDDGIYYGGNFGFLIYATATMDVDLSYHYYKVSALDPLDTMQGVSLSLHYFF</sequence>